<reference evidence="2 3" key="1">
    <citation type="submission" date="2023-12" db="EMBL/GenBank/DDBJ databases">
        <title>novel species in genus Nocarida.</title>
        <authorList>
            <person name="Li Z."/>
        </authorList>
    </citation>
    <scope>NUCLEOTIDE SEQUENCE [LARGE SCALE GENOMIC DNA]</scope>
    <source>
        <strain evidence="2 3">CDC186</strain>
    </source>
</reference>
<dbReference type="PANTHER" id="PTHR35535">
    <property type="entry name" value="HEAT SHOCK PROTEIN HSLJ"/>
    <property type="match status" value="1"/>
</dbReference>
<dbReference type="PROSITE" id="PS51257">
    <property type="entry name" value="PROKAR_LIPOPROTEIN"/>
    <property type="match status" value="1"/>
</dbReference>
<dbReference type="Proteomes" id="UP001348098">
    <property type="component" value="Unassembled WGS sequence"/>
</dbReference>
<evidence type="ECO:0000313" key="3">
    <source>
        <dbReference type="Proteomes" id="UP001348098"/>
    </source>
</evidence>
<evidence type="ECO:0000259" key="1">
    <source>
        <dbReference type="Pfam" id="PF03724"/>
    </source>
</evidence>
<proteinExistence type="predicted"/>
<dbReference type="InterPro" id="IPR053147">
    <property type="entry name" value="Hsp_HslJ-like"/>
</dbReference>
<dbReference type="EMBL" id="JAYKYQ010000005">
    <property type="protein sequence ID" value="MEB3511066.1"/>
    <property type="molecule type" value="Genomic_DNA"/>
</dbReference>
<comment type="caution">
    <text evidence="2">The sequence shown here is derived from an EMBL/GenBank/DDBJ whole genome shotgun (WGS) entry which is preliminary data.</text>
</comment>
<accession>A0ABU6AU98</accession>
<gene>
    <name evidence="2" type="ORF">U3653_13650</name>
</gene>
<protein>
    <submittedName>
        <fullName evidence="2">META domain-containing protein</fullName>
    </submittedName>
</protein>
<dbReference type="InterPro" id="IPR038670">
    <property type="entry name" value="HslJ-like_sf"/>
</dbReference>
<dbReference type="Pfam" id="PF03724">
    <property type="entry name" value="META"/>
    <property type="match status" value="2"/>
</dbReference>
<dbReference type="RefSeq" id="WP_195080223.1">
    <property type="nucleotide sequence ID" value="NZ_JAYESH010000002.1"/>
</dbReference>
<organism evidence="2 3">
    <name type="scientific">Nocardia implantans</name>
    <dbReference type="NCBI Taxonomy" id="3108168"/>
    <lineage>
        <taxon>Bacteria</taxon>
        <taxon>Bacillati</taxon>
        <taxon>Actinomycetota</taxon>
        <taxon>Actinomycetes</taxon>
        <taxon>Mycobacteriales</taxon>
        <taxon>Nocardiaceae</taxon>
        <taxon>Nocardia</taxon>
    </lineage>
</organism>
<feature type="domain" description="DUF306" evidence="1">
    <location>
        <begin position="38"/>
        <end position="136"/>
    </location>
</feature>
<sequence length="260" mass="27180">MVAHSARLGPVVLLALCAITGCSGGEPKRGADESTPADRTFISTDVQGTPIPGGGPLTLGFTDSRVAADAGCNKFTGAVSFDEHVLHVSGLATTLMACEDERRGADEWLSGLLNSEPSWRLDDARLMLHSPDRTVTLLDKKVARPDKPVKGTPWLIGALITDNSQIRSRALDEAQPTLVIAEDGGVSGNAGCNRMTGSAEVSGTGITFRIATTKMMCSPEVMEVEQAVLKALDGKTTAAVDADTLTLRNDNGAGLVLHAQ</sequence>
<dbReference type="PANTHER" id="PTHR35535:SF1">
    <property type="entry name" value="HEAT SHOCK PROTEIN HSLJ"/>
    <property type="match status" value="1"/>
</dbReference>
<dbReference type="Gene3D" id="2.40.128.270">
    <property type="match status" value="2"/>
</dbReference>
<name>A0ABU6AU98_9NOCA</name>
<dbReference type="InterPro" id="IPR005184">
    <property type="entry name" value="DUF306_Meta_HslJ"/>
</dbReference>
<feature type="domain" description="DUF306" evidence="1">
    <location>
        <begin position="169"/>
        <end position="255"/>
    </location>
</feature>
<keyword evidence="3" id="KW-1185">Reference proteome</keyword>
<evidence type="ECO:0000313" key="2">
    <source>
        <dbReference type="EMBL" id="MEB3511066.1"/>
    </source>
</evidence>